<feature type="chain" id="PRO_5019316868" description="Secreted protein" evidence="2">
    <location>
        <begin position="26"/>
        <end position="148"/>
    </location>
</feature>
<dbReference type="EMBL" id="RBII01000001">
    <property type="protein sequence ID" value="RKQ70979.1"/>
    <property type="molecule type" value="Genomic_DNA"/>
</dbReference>
<feature type="region of interest" description="Disordered" evidence="1">
    <location>
        <begin position="129"/>
        <end position="148"/>
    </location>
</feature>
<organism evidence="3 4">
    <name type="scientific">Litorimonas taeanensis</name>
    <dbReference type="NCBI Taxonomy" id="568099"/>
    <lineage>
        <taxon>Bacteria</taxon>
        <taxon>Pseudomonadati</taxon>
        <taxon>Pseudomonadota</taxon>
        <taxon>Alphaproteobacteria</taxon>
        <taxon>Maricaulales</taxon>
        <taxon>Robiginitomaculaceae</taxon>
    </lineage>
</organism>
<evidence type="ECO:0000256" key="2">
    <source>
        <dbReference type="SAM" id="SignalP"/>
    </source>
</evidence>
<reference evidence="3 4" key="1">
    <citation type="submission" date="2018-10" db="EMBL/GenBank/DDBJ databases">
        <title>Genomic Encyclopedia of Type Strains, Phase IV (KMG-IV): sequencing the most valuable type-strain genomes for metagenomic binning, comparative biology and taxonomic classification.</title>
        <authorList>
            <person name="Goeker M."/>
        </authorList>
    </citation>
    <scope>NUCLEOTIDE SEQUENCE [LARGE SCALE GENOMIC DNA]</scope>
    <source>
        <strain evidence="3 4">DSM 22008</strain>
    </source>
</reference>
<dbReference type="InParanoid" id="A0A420WJ69"/>
<dbReference type="Proteomes" id="UP000282211">
    <property type="component" value="Unassembled WGS sequence"/>
</dbReference>
<accession>A0A420WJ69</accession>
<keyword evidence="2" id="KW-0732">Signal</keyword>
<keyword evidence="4" id="KW-1185">Reference proteome</keyword>
<evidence type="ECO:0000313" key="4">
    <source>
        <dbReference type="Proteomes" id="UP000282211"/>
    </source>
</evidence>
<proteinExistence type="predicted"/>
<feature type="signal peptide" evidence="2">
    <location>
        <begin position="1"/>
        <end position="25"/>
    </location>
</feature>
<evidence type="ECO:0000256" key="1">
    <source>
        <dbReference type="SAM" id="MobiDB-lite"/>
    </source>
</evidence>
<dbReference type="AlphaFoldDB" id="A0A420WJ69"/>
<evidence type="ECO:0000313" key="3">
    <source>
        <dbReference type="EMBL" id="RKQ70979.1"/>
    </source>
</evidence>
<comment type="caution">
    <text evidence="3">The sequence shown here is derived from an EMBL/GenBank/DDBJ whole genome shotgun (WGS) entry which is preliminary data.</text>
</comment>
<gene>
    <name evidence="3" type="ORF">DES40_0286</name>
</gene>
<sequence>MTKLRFGAAILGLSFAVASSLSASAQMSQAEIDAELMNSPSEAGVVNSEASCTAEGGDVMDLAAGKVCLIGIRDAASQSKFYDGKNLGVLKCSGNGAYANELLQPSGGYCRIFLEQKKVMPSREEVEAATRASMKAEDLEVPAAETTN</sequence>
<dbReference type="RefSeq" id="WP_121098792.1">
    <property type="nucleotide sequence ID" value="NZ_RBII01000001.1"/>
</dbReference>
<evidence type="ECO:0008006" key="5">
    <source>
        <dbReference type="Google" id="ProtNLM"/>
    </source>
</evidence>
<name>A0A420WJ69_9PROT</name>
<feature type="compositionally biased region" description="Basic and acidic residues" evidence="1">
    <location>
        <begin position="129"/>
        <end position="138"/>
    </location>
</feature>
<protein>
    <recommendedName>
        <fullName evidence="5">Secreted protein</fullName>
    </recommendedName>
</protein>